<name>A0A3R0CDJ2_SALER</name>
<dbReference type="EMBL" id="RSMR01000074">
    <property type="protein sequence ID" value="MIK95181.1"/>
    <property type="molecule type" value="Genomic_DNA"/>
</dbReference>
<dbReference type="AlphaFoldDB" id="A0A3R0CDJ2"/>
<feature type="non-terminal residue" evidence="1">
    <location>
        <position position="1"/>
    </location>
</feature>
<accession>A0A3R0CDJ2</accession>
<sequence length="60" mass="7020">FMLSLSCLILWTKIVKYEVFCINYIYFEGESMIFPGLKDRINECTVEKGLIQTPLPLQET</sequence>
<organism evidence="1">
    <name type="scientific">Salmonella enterica</name>
    <name type="common">Salmonella choleraesuis</name>
    <dbReference type="NCBI Taxonomy" id="28901"/>
    <lineage>
        <taxon>Bacteria</taxon>
        <taxon>Pseudomonadati</taxon>
        <taxon>Pseudomonadota</taxon>
        <taxon>Gammaproteobacteria</taxon>
        <taxon>Enterobacterales</taxon>
        <taxon>Enterobacteriaceae</taxon>
        <taxon>Salmonella</taxon>
    </lineage>
</organism>
<proteinExistence type="predicted"/>
<gene>
    <name evidence="1" type="ORF">KO51_27945</name>
</gene>
<reference evidence="1" key="1">
    <citation type="submission" date="2018-08" db="EMBL/GenBank/DDBJ databases">
        <authorList>
            <consortium name="GenomeTrakr network: Whole genome sequencing for foodborne pathogen traceback"/>
        </authorList>
    </citation>
    <scope>NUCLEOTIDE SEQUENCE [LARGE SCALE GENOMIC DNA]</scope>
    <source>
        <strain evidence="1">FLUFL-1338</strain>
    </source>
</reference>
<dbReference type="Proteomes" id="UP000885283">
    <property type="component" value="Unassembled WGS sequence"/>
</dbReference>
<evidence type="ECO:0000313" key="1">
    <source>
        <dbReference type="EMBL" id="MIK95181.1"/>
    </source>
</evidence>
<protein>
    <submittedName>
        <fullName evidence="1">Uncharacterized protein</fullName>
    </submittedName>
</protein>
<comment type="caution">
    <text evidence="1">The sequence shown here is derived from an EMBL/GenBank/DDBJ whole genome shotgun (WGS) entry which is preliminary data.</text>
</comment>